<protein>
    <submittedName>
        <fullName evidence="4">Amidohydrolase family protein</fullName>
    </submittedName>
</protein>
<evidence type="ECO:0000256" key="2">
    <source>
        <dbReference type="ARBA" id="ARBA00022801"/>
    </source>
</evidence>
<dbReference type="Gene3D" id="2.30.40.10">
    <property type="entry name" value="Urease, subunit C, domain 1"/>
    <property type="match status" value="1"/>
</dbReference>
<dbReference type="InterPro" id="IPR013108">
    <property type="entry name" value="Amidohydro_3"/>
</dbReference>
<name>A0A7H8Q9L2_9BACL</name>
<organism evidence="4 5">
    <name type="scientific">Planococcus glaciei</name>
    <dbReference type="NCBI Taxonomy" id="459472"/>
    <lineage>
        <taxon>Bacteria</taxon>
        <taxon>Bacillati</taxon>
        <taxon>Bacillota</taxon>
        <taxon>Bacilli</taxon>
        <taxon>Bacillales</taxon>
        <taxon>Caryophanaceae</taxon>
        <taxon>Planococcus</taxon>
    </lineage>
</organism>
<evidence type="ECO:0000256" key="1">
    <source>
        <dbReference type="ARBA" id="ARBA00022723"/>
    </source>
</evidence>
<gene>
    <name evidence="4" type="ORF">HF394_05655</name>
</gene>
<proteinExistence type="predicted"/>
<dbReference type="PANTHER" id="PTHR32027">
    <property type="entry name" value="CYTOSINE DEAMINASE"/>
    <property type="match status" value="1"/>
</dbReference>
<keyword evidence="1" id="KW-0479">Metal-binding</keyword>
<dbReference type="InterPro" id="IPR052349">
    <property type="entry name" value="Metallo-hydrolase_Enzymes"/>
</dbReference>
<dbReference type="Gene3D" id="3.20.20.140">
    <property type="entry name" value="Metal-dependent hydrolases"/>
    <property type="match status" value="1"/>
</dbReference>
<evidence type="ECO:0000259" key="3">
    <source>
        <dbReference type="Pfam" id="PF07969"/>
    </source>
</evidence>
<dbReference type="Pfam" id="PF07969">
    <property type="entry name" value="Amidohydro_3"/>
    <property type="match status" value="1"/>
</dbReference>
<dbReference type="RefSeq" id="WP_036811461.1">
    <property type="nucleotide sequence ID" value="NZ_CP051177.1"/>
</dbReference>
<feature type="domain" description="Amidohydrolase 3" evidence="3">
    <location>
        <begin position="159"/>
        <end position="401"/>
    </location>
</feature>
<dbReference type="AlphaFoldDB" id="A0A7H8Q9L2"/>
<dbReference type="SUPFAM" id="SSF51556">
    <property type="entry name" value="Metallo-dependent hydrolases"/>
    <property type="match status" value="1"/>
</dbReference>
<dbReference type="InterPro" id="IPR032466">
    <property type="entry name" value="Metal_Hydrolase"/>
</dbReference>
<dbReference type="EMBL" id="CP051177">
    <property type="protein sequence ID" value="QKX50115.1"/>
    <property type="molecule type" value="Genomic_DNA"/>
</dbReference>
<sequence>MHILKNVLLEKGYIRENGQVMATETQKVHLKINEGFIAEILDADMPLTEEIEVLEGNGLLVLPPFTEKHVHLDKTYMGEPWRACVPARSVIERSTIEKNILSAIGTPTEKRAQNLLDVLLSHGSTAIRTHVDIYPEAGLRNLEGVQSALAGYAHKLDSEIVAFAQHGLLRGNTAALMREAVRDGADFVGAVDPATVDLNIEASLVQLMDIAVEGGAGIDLHLHDPGHLGTFTMKRLAALTQEAGWQGKVAVSHAFGLGDVSPQEAREVALLLKEAGVSIVSSLPIGRNVPPVALLDELGVNVSLGNDNIYDSWWPTGNGDILERLGRLVEMSRWTDELSLSQSLRFITDGLTPLTREGEQVWPVEGDQASFVLIEATCAAEAVARRSKRQAVFRKGVIVAGELH</sequence>
<reference evidence="5" key="2">
    <citation type="submission" date="2020-06" db="EMBL/GenBank/DDBJ databases">
        <title>Isolation of Planomicrobium glaciei.</title>
        <authorList>
            <person name="Malisova L."/>
            <person name="Safrankova R."/>
            <person name="Jakubu V."/>
            <person name="Spanelova P."/>
        </authorList>
    </citation>
    <scope>NUCLEOTIDE SEQUENCE [LARGE SCALE GENOMIC DNA]</scope>
    <source>
        <strain evidence="5">NRL-ATB46093</strain>
    </source>
</reference>
<evidence type="ECO:0000313" key="4">
    <source>
        <dbReference type="EMBL" id="QKX50115.1"/>
    </source>
</evidence>
<dbReference type="FunFam" id="3.20.20.140:FF:000019">
    <property type="entry name" value="Cytosine deaminase"/>
    <property type="match status" value="1"/>
</dbReference>
<keyword evidence="2 4" id="KW-0378">Hydrolase</keyword>
<keyword evidence="5" id="KW-1185">Reference proteome</keyword>
<accession>A0A7H8Q9L2</accession>
<dbReference type="GO" id="GO:0046872">
    <property type="term" value="F:metal ion binding"/>
    <property type="evidence" value="ECO:0007669"/>
    <property type="project" value="UniProtKB-KW"/>
</dbReference>
<dbReference type="GO" id="GO:0016814">
    <property type="term" value="F:hydrolase activity, acting on carbon-nitrogen (but not peptide) bonds, in cyclic amidines"/>
    <property type="evidence" value="ECO:0007669"/>
    <property type="project" value="UniProtKB-ARBA"/>
</dbReference>
<dbReference type="GO" id="GO:0019239">
    <property type="term" value="F:deaminase activity"/>
    <property type="evidence" value="ECO:0007669"/>
    <property type="project" value="UniProtKB-ARBA"/>
</dbReference>
<dbReference type="NCBIfam" id="NF005312">
    <property type="entry name" value="PRK06846.1"/>
    <property type="match status" value="1"/>
</dbReference>
<dbReference type="Proteomes" id="UP000509222">
    <property type="component" value="Chromosome"/>
</dbReference>
<dbReference type="InterPro" id="IPR011059">
    <property type="entry name" value="Metal-dep_hydrolase_composite"/>
</dbReference>
<dbReference type="CDD" id="cd01293">
    <property type="entry name" value="Bact_CD"/>
    <property type="match status" value="1"/>
</dbReference>
<dbReference type="PANTHER" id="PTHR32027:SF9">
    <property type="entry name" value="BLL3847 PROTEIN"/>
    <property type="match status" value="1"/>
</dbReference>
<evidence type="ECO:0000313" key="5">
    <source>
        <dbReference type="Proteomes" id="UP000509222"/>
    </source>
</evidence>
<reference evidence="4 5" key="1">
    <citation type="submission" date="2020-04" db="EMBL/GenBank/DDBJ databases">
        <authorList>
            <person name="Pajer P."/>
            <person name="Broz P."/>
        </authorList>
    </citation>
    <scope>NUCLEOTIDE SEQUENCE [LARGE SCALE GENOMIC DNA]</scope>
    <source>
        <strain evidence="5">NRL-ATB46093</strain>
    </source>
</reference>